<keyword evidence="2" id="KW-1185">Reference proteome</keyword>
<organism evidence="1 2">
    <name type="scientific">Cupriavidus laharis</name>
    <dbReference type="NCBI Taxonomy" id="151654"/>
    <lineage>
        <taxon>Bacteria</taxon>
        <taxon>Pseudomonadati</taxon>
        <taxon>Pseudomonadota</taxon>
        <taxon>Betaproteobacteria</taxon>
        <taxon>Burkholderiales</taxon>
        <taxon>Burkholderiaceae</taxon>
        <taxon>Cupriavidus</taxon>
    </lineage>
</organism>
<evidence type="ECO:0000313" key="1">
    <source>
        <dbReference type="EMBL" id="CAG9170165.1"/>
    </source>
</evidence>
<dbReference type="EMBL" id="CAJZAI010000003">
    <property type="protein sequence ID" value="CAG9170165.1"/>
    <property type="molecule type" value="Genomic_DNA"/>
</dbReference>
<sequence length="352" mass="38083">MPVLGVIAMAPYTDRLFRGLFGTVASLLPEGAGYARQVADILLHHPPVDAEAAHPYSDLNVNGSPLQLLLSARPTRWEARLIADPAFYESDPRVRWQKSLAALEATLRATGAEGLRDPVRLALESVIPQDELALRQYPTGMIRLAAGLTSRGAAVYMGAPHRVDRWDVARRWAACVLGSADTALALIGRLEPNATVFGMGVEGASLPHARAKLYWRLRKSVPIDAFGVPWLSTPAMTRFLAAVLGDGTVPLNALTFSAAFDVVDGTLTDIKTDVCVANAGLGLRDALHCVNEQAALLGLSPRPLDRCSEVLEQHHVDIGCLGLGSDSRATHRLNIYLHQRYPAASIPRSDRW</sequence>
<reference evidence="1 2" key="1">
    <citation type="submission" date="2021-08" db="EMBL/GenBank/DDBJ databases">
        <authorList>
            <person name="Peeters C."/>
        </authorList>
    </citation>
    <scope>NUCLEOTIDE SEQUENCE [LARGE SCALE GENOMIC DNA]</scope>
    <source>
        <strain evidence="1 2">LMG 23992</strain>
    </source>
</reference>
<evidence type="ECO:0000313" key="2">
    <source>
        <dbReference type="Proteomes" id="UP000727654"/>
    </source>
</evidence>
<dbReference type="RefSeq" id="WP_224079158.1">
    <property type="nucleotide sequence ID" value="NZ_CAJZAI010000003.1"/>
</dbReference>
<proteinExistence type="predicted"/>
<gene>
    <name evidence="1" type="ORF">LMG23992_01492</name>
</gene>
<comment type="caution">
    <text evidence="1">The sequence shown here is derived from an EMBL/GenBank/DDBJ whole genome shotgun (WGS) entry which is preliminary data.</text>
</comment>
<dbReference type="Proteomes" id="UP000727654">
    <property type="component" value="Unassembled WGS sequence"/>
</dbReference>
<protein>
    <submittedName>
        <fullName evidence="1">Uncharacterized protein</fullName>
    </submittedName>
</protein>
<accession>A0ABM8WRT7</accession>
<name>A0ABM8WRT7_9BURK</name>